<sequence length="99" mass="11386">MSEAKVNDFEEIFYLKFGTTDMNLRLDKFTIDGNNFPLILCPYENWVSVKSATEFILYEGSGIEFTNLHGAKFYRLVTQGAMIVIFLFVDTLNIKKVLS</sequence>
<evidence type="ECO:0000313" key="2">
    <source>
        <dbReference type="WBParaSite" id="SPAL_0000833100.1"/>
    </source>
</evidence>
<name>A0A0N5BR25_STREA</name>
<evidence type="ECO:0000313" key="1">
    <source>
        <dbReference type="Proteomes" id="UP000046392"/>
    </source>
</evidence>
<dbReference type="AlphaFoldDB" id="A0A0N5BR25"/>
<proteinExistence type="predicted"/>
<accession>A0A0N5BR25</accession>
<keyword evidence="1" id="KW-1185">Reference proteome</keyword>
<dbReference type="WBParaSite" id="SPAL_0000833100.1">
    <property type="protein sequence ID" value="SPAL_0000833100.1"/>
    <property type="gene ID" value="SPAL_0000833100"/>
</dbReference>
<reference evidence="2" key="1">
    <citation type="submission" date="2017-02" db="UniProtKB">
        <authorList>
            <consortium name="WormBaseParasite"/>
        </authorList>
    </citation>
    <scope>IDENTIFICATION</scope>
</reference>
<organism evidence="1 2">
    <name type="scientific">Strongyloides papillosus</name>
    <name type="common">Intestinal threadworm</name>
    <dbReference type="NCBI Taxonomy" id="174720"/>
    <lineage>
        <taxon>Eukaryota</taxon>
        <taxon>Metazoa</taxon>
        <taxon>Ecdysozoa</taxon>
        <taxon>Nematoda</taxon>
        <taxon>Chromadorea</taxon>
        <taxon>Rhabditida</taxon>
        <taxon>Tylenchina</taxon>
        <taxon>Panagrolaimomorpha</taxon>
        <taxon>Strongyloidoidea</taxon>
        <taxon>Strongyloididae</taxon>
        <taxon>Strongyloides</taxon>
    </lineage>
</organism>
<protein>
    <submittedName>
        <fullName evidence="2">FdtA domain-containing protein</fullName>
    </submittedName>
</protein>
<dbReference type="Proteomes" id="UP000046392">
    <property type="component" value="Unplaced"/>
</dbReference>